<dbReference type="Proteomes" id="UP000190092">
    <property type="component" value="Unassembled WGS sequence"/>
</dbReference>
<dbReference type="InterPro" id="IPR013107">
    <property type="entry name" value="Acyl-CoA_DH_C"/>
</dbReference>
<evidence type="ECO:0000256" key="1">
    <source>
        <dbReference type="ARBA" id="ARBA00023002"/>
    </source>
</evidence>
<dbReference type="Pfam" id="PF02771">
    <property type="entry name" value="Acyl-CoA_dh_N"/>
    <property type="match status" value="1"/>
</dbReference>
<protein>
    <submittedName>
        <fullName evidence="5">Acyl-CoA dehydrogenase</fullName>
    </submittedName>
</protein>
<dbReference type="RefSeq" id="WP_085935324.1">
    <property type="nucleotide sequence ID" value="NZ_FUWJ01000004.1"/>
</dbReference>
<keyword evidence="6" id="KW-1185">Reference proteome</keyword>
<dbReference type="GO" id="GO:0005737">
    <property type="term" value="C:cytoplasm"/>
    <property type="evidence" value="ECO:0007669"/>
    <property type="project" value="TreeGrafter"/>
</dbReference>
<feature type="domain" description="Acyl-CoA dehydrogenase C-terminal" evidence="4">
    <location>
        <begin position="252"/>
        <end position="378"/>
    </location>
</feature>
<evidence type="ECO:0000313" key="5">
    <source>
        <dbReference type="EMBL" id="SKA11805.1"/>
    </source>
</evidence>
<feature type="domain" description="Acyl-CoA dehydrogenase/oxidase N-terminal" evidence="3">
    <location>
        <begin position="27"/>
        <end position="99"/>
    </location>
</feature>
<dbReference type="GO" id="GO:0050660">
    <property type="term" value="F:flavin adenine dinucleotide binding"/>
    <property type="evidence" value="ECO:0007669"/>
    <property type="project" value="InterPro"/>
</dbReference>
<dbReference type="InterPro" id="IPR050741">
    <property type="entry name" value="Acyl-CoA_dehydrogenase"/>
</dbReference>
<dbReference type="InterPro" id="IPR046373">
    <property type="entry name" value="Acyl-CoA_Oxase/DH_mid-dom_sf"/>
</dbReference>
<dbReference type="InterPro" id="IPR036250">
    <property type="entry name" value="AcylCo_DH-like_C"/>
</dbReference>
<dbReference type="PANTHER" id="PTHR48083:SF5">
    <property type="entry name" value="NRGC PROTEIN"/>
    <property type="match status" value="1"/>
</dbReference>
<dbReference type="PIRSF" id="PIRSF016578">
    <property type="entry name" value="HsaA"/>
    <property type="match status" value="1"/>
</dbReference>
<dbReference type="SUPFAM" id="SSF47203">
    <property type="entry name" value="Acyl-CoA dehydrogenase C-terminal domain-like"/>
    <property type="match status" value="1"/>
</dbReference>
<dbReference type="OrthoDB" id="8250967at2"/>
<dbReference type="PANTHER" id="PTHR48083">
    <property type="entry name" value="MEDIUM-CHAIN SPECIFIC ACYL-COA DEHYDROGENASE, MITOCHONDRIAL-RELATED"/>
    <property type="match status" value="1"/>
</dbReference>
<evidence type="ECO:0000259" key="4">
    <source>
        <dbReference type="Pfam" id="PF08028"/>
    </source>
</evidence>
<name>A0A1T4R7C8_9HYPH</name>
<dbReference type="EMBL" id="FUWJ01000004">
    <property type="protein sequence ID" value="SKA11805.1"/>
    <property type="molecule type" value="Genomic_DNA"/>
</dbReference>
<dbReference type="Gene3D" id="2.40.110.10">
    <property type="entry name" value="Butyryl-CoA Dehydrogenase, subunit A, domain 2"/>
    <property type="match status" value="1"/>
</dbReference>
<evidence type="ECO:0000313" key="6">
    <source>
        <dbReference type="Proteomes" id="UP000190092"/>
    </source>
</evidence>
<dbReference type="InterPro" id="IPR037069">
    <property type="entry name" value="AcylCoA_DH/ox_N_sf"/>
</dbReference>
<dbReference type="GO" id="GO:0003995">
    <property type="term" value="F:acyl-CoA dehydrogenase activity"/>
    <property type="evidence" value="ECO:0007669"/>
    <property type="project" value="TreeGrafter"/>
</dbReference>
<dbReference type="STRING" id="225324.SAMN02745126_03641"/>
<keyword evidence="1" id="KW-0560">Oxidoreductase</keyword>
<dbReference type="InterPro" id="IPR013786">
    <property type="entry name" value="AcylCoA_DH/ox_N"/>
</dbReference>
<evidence type="ECO:0000256" key="2">
    <source>
        <dbReference type="ARBA" id="ARBA00049661"/>
    </source>
</evidence>
<proteinExistence type="inferred from homology"/>
<sequence length="404" mass="44088">MDTLIPTSADLAGDQSLVSRAEALRPAVEAAATEIEQKRRIPPSLLDQFHEARLFRLLLPRSSNGIETDPITFFHVIETIARGDASTAWCLSQAGGCAMSAAYLALPVANAIFGDDPRAVLAWGPGPRVKAIECEENGAVTGYKVTGVWSFASGGRHATWLGAHCPIYKADGTPRLDADGKPVERTMLVRTEDVVWTDIWDVVGLRGTASDQFSLKDHFVRADHSITREYEKECREPGPLYRMSALTCYEVGFAGVALGIARAALDSFVDVARNKVPRGQKSPIRDNAVVQTNLAQAEVAIRAARAFLLQSVAEIWKEISAGSKLTLDHRMAIRMASTNSIHRSREAVDFAYNAAGATAIFESHPLARRFRDIHTVTQQLQGRLSHFETVGAWMMGADADLTFV</sequence>
<comment type="similarity">
    <text evidence="2">Belongs to the HpaH/HsaA monooxygenase family.</text>
</comment>
<dbReference type="GO" id="GO:0033539">
    <property type="term" value="P:fatty acid beta-oxidation using acyl-CoA dehydrogenase"/>
    <property type="evidence" value="ECO:0007669"/>
    <property type="project" value="TreeGrafter"/>
</dbReference>
<accession>A0A1T4R7C8</accession>
<dbReference type="AlphaFoldDB" id="A0A1T4R7C8"/>
<reference evidence="6" key="1">
    <citation type="submission" date="2017-02" db="EMBL/GenBank/DDBJ databases">
        <authorList>
            <person name="Varghese N."/>
            <person name="Submissions S."/>
        </authorList>
    </citation>
    <scope>NUCLEOTIDE SEQUENCE [LARGE SCALE GENOMIC DNA]</scope>
    <source>
        <strain evidence="6">ATCC 27094</strain>
    </source>
</reference>
<dbReference type="Pfam" id="PF08028">
    <property type="entry name" value="Acyl-CoA_dh_2"/>
    <property type="match status" value="1"/>
</dbReference>
<organism evidence="5 6">
    <name type="scientific">Enhydrobacter aerosaccus</name>
    <dbReference type="NCBI Taxonomy" id="225324"/>
    <lineage>
        <taxon>Bacteria</taxon>
        <taxon>Pseudomonadati</taxon>
        <taxon>Pseudomonadota</taxon>
        <taxon>Alphaproteobacteria</taxon>
        <taxon>Hyphomicrobiales</taxon>
        <taxon>Enhydrobacter</taxon>
    </lineage>
</organism>
<gene>
    <name evidence="5" type="ORF">SAMN02745126_03641</name>
</gene>
<dbReference type="Gene3D" id="1.10.540.10">
    <property type="entry name" value="Acyl-CoA dehydrogenase/oxidase, N-terminal domain"/>
    <property type="match status" value="1"/>
</dbReference>
<evidence type="ECO:0000259" key="3">
    <source>
        <dbReference type="Pfam" id="PF02771"/>
    </source>
</evidence>
<dbReference type="InterPro" id="IPR009100">
    <property type="entry name" value="AcylCoA_DH/oxidase_NM_dom_sf"/>
</dbReference>
<dbReference type="Gene3D" id="1.20.140.10">
    <property type="entry name" value="Butyryl-CoA Dehydrogenase, subunit A, domain 3"/>
    <property type="match status" value="1"/>
</dbReference>
<dbReference type="SUPFAM" id="SSF56645">
    <property type="entry name" value="Acyl-CoA dehydrogenase NM domain-like"/>
    <property type="match status" value="1"/>
</dbReference>